<protein>
    <recommendedName>
        <fullName evidence="2">site-specific DNA-methyltransferase (adenine-specific)</fullName>
        <ecNumber evidence="2">2.1.1.72</ecNumber>
    </recommendedName>
</protein>
<sequence>MESRTFLDGRVTLYPGDCLDVLDRLAPNSVEAVITDPPYHFDTIVERFGKSGAAPAKFGSDGVFSRASAGFMGKDWDGGDIAFRPETWVKVLRVLKPGGHLAAFSAPKCVHKMAFGIEAAGFEVRDRIVNLIDPDERVVAFLESLSRSQADALFRLLEQFGSLGEAFWVFGSGFPKNHDLAKAIDKTFGKKGDVNATGEPVKRMIPGADQHRSGWEKNNGREYQPGDYVPATPQAAAWDGWGTALKPAYEPIVIARKPIEEKSVARQVLKTGTGAINIDAGRVEIDEADRAATERKNAHTKFGSRSRASGTVYGDDHRDRSDYDASRGRFPANLTHDGIDGTTEAFPAEARSAGIYGNERNSSDGMFGRRVGGATFADSGSAARFFYTAKADAHDRIGSGHPTVKPLDLMQWLCRMLCPPGGTILDLFGGSGSTGEAAYREGFNAILIERDPEYQADIARRLEHATAGPVSRRHASTKAKAERQANATPHPVGVVDDLFGV</sequence>
<dbReference type="InterPro" id="IPR029063">
    <property type="entry name" value="SAM-dependent_MTases_sf"/>
</dbReference>
<dbReference type="PROSITE" id="PS00092">
    <property type="entry name" value="N6_MTASE"/>
    <property type="match status" value="1"/>
</dbReference>
<reference evidence="8 9" key="1">
    <citation type="submission" date="2016-10" db="EMBL/GenBank/DDBJ databases">
        <authorList>
            <person name="Varghese N."/>
            <person name="Submissions S."/>
        </authorList>
    </citation>
    <scope>NUCLEOTIDE SEQUENCE [LARGE SCALE GENOMIC DNA]</scope>
    <source>
        <strain evidence="8 9">DSM 21822</strain>
    </source>
</reference>
<evidence type="ECO:0000256" key="2">
    <source>
        <dbReference type="ARBA" id="ARBA00011900"/>
    </source>
</evidence>
<feature type="compositionally biased region" description="Basic and acidic residues" evidence="6">
    <location>
        <begin position="314"/>
        <end position="327"/>
    </location>
</feature>
<evidence type="ECO:0000256" key="3">
    <source>
        <dbReference type="ARBA" id="ARBA00022603"/>
    </source>
</evidence>
<dbReference type="PRINTS" id="PR00508">
    <property type="entry name" value="S21N4MTFRASE"/>
</dbReference>
<proteinExistence type="inferred from homology"/>
<dbReference type="InterPro" id="IPR001091">
    <property type="entry name" value="RM_Methyltransferase"/>
</dbReference>
<dbReference type="Gene3D" id="3.40.50.150">
    <property type="entry name" value="Vaccinia Virus protein VP39"/>
    <property type="match status" value="2"/>
</dbReference>
<dbReference type="GO" id="GO:0003677">
    <property type="term" value="F:DNA binding"/>
    <property type="evidence" value="ECO:0007669"/>
    <property type="project" value="InterPro"/>
</dbReference>
<dbReference type="Pfam" id="PF01555">
    <property type="entry name" value="N6_N4_Mtase"/>
    <property type="match status" value="1"/>
</dbReference>
<dbReference type="SUPFAM" id="SSF53335">
    <property type="entry name" value="S-adenosyl-L-methionine-dependent methyltransferases"/>
    <property type="match status" value="1"/>
</dbReference>
<keyword evidence="9" id="KW-1185">Reference proteome</keyword>
<dbReference type="InterPro" id="IPR002941">
    <property type="entry name" value="DNA_methylase_N4/N6"/>
</dbReference>
<evidence type="ECO:0000256" key="1">
    <source>
        <dbReference type="ARBA" id="ARBA00006594"/>
    </source>
</evidence>
<evidence type="ECO:0000256" key="4">
    <source>
        <dbReference type="ARBA" id="ARBA00022679"/>
    </source>
</evidence>
<organism evidence="8 9">
    <name type="scientific">Neomesorhizobium albiziae</name>
    <dbReference type="NCBI Taxonomy" id="335020"/>
    <lineage>
        <taxon>Bacteria</taxon>
        <taxon>Pseudomonadati</taxon>
        <taxon>Pseudomonadota</taxon>
        <taxon>Alphaproteobacteria</taxon>
        <taxon>Hyphomicrobiales</taxon>
        <taxon>Phyllobacteriaceae</taxon>
        <taxon>Neomesorhizobium</taxon>
    </lineage>
</organism>
<evidence type="ECO:0000256" key="5">
    <source>
        <dbReference type="ARBA" id="ARBA00047942"/>
    </source>
</evidence>
<keyword evidence="3 8" id="KW-0489">Methyltransferase</keyword>
<dbReference type="Proteomes" id="UP000323300">
    <property type="component" value="Unassembled WGS sequence"/>
</dbReference>
<evidence type="ECO:0000313" key="9">
    <source>
        <dbReference type="Proteomes" id="UP000323300"/>
    </source>
</evidence>
<comment type="catalytic activity">
    <reaction evidence="5">
        <text>a 2'-deoxyadenosine in DNA + S-adenosyl-L-methionine = an N(6)-methyl-2'-deoxyadenosine in DNA + S-adenosyl-L-homocysteine + H(+)</text>
        <dbReference type="Rhea" id="RHEA:15197"/>
        <dbReference type="Rhea" id="RHEA-COMP:12418"/>
        <dbReference type="Rhea" id="RHEA-COMP:12419"/>
        <dbReference type="ChEBI" id="CHEBI:15378"/>
        <dbReference type="ChEBI" id="CHEBI:57856"/>
        <dbReference type="ChEBI" id="CHEBI:59789"/>
        <dbReference type="ChEBI" id="CHEBI:90615"/>
        <dbReference type="ChEBI" id="CHEBI:90616"/>
        <dbReference type="EC" id="2.1.1.72"/>
    </reaction>
</comment>
<dbReference type="GO" id="GO:0032259">
    <property type="term" value="P:methylation"/>
    <property type="evidence" value="ECO:0007669"/>
    <property type="project" value="UniProtKB-KW"/>
</dbReference>
<feature type="region of interest" description="Disordered" evidence="6">
    <location>
        <begin position="296"/>
        <end position="329"/>
    </location>
</feature>
<feature type="domain" description="DNA methylase N-4/N-6" evidence="7">
    <location>
        <begin position="238"/>
        <end position="457"/>
    </location>
</feature>
<keyword evidence="4" id="KW-0808">Transferase</keyword>
<dbReference type="EMBL" id="FOSL01000004">
    <property type="protein sequence ID" value="SFK29733.1"/>
    <property type="molecule type" value="Genomic_DNA"/>
</dbReference>
<dbReference type="EC" id="2.1.1.72" evidence="2"/>
<comment type="similarity">
    <text evidence="1">Belongs to the N(4)/N(6)-methyltransferase family.</text>
</comment>
<dbReference type="InterPro" id="IPR002052">
    <property type="entry name" value="DNA_methylase_N6_adenine_CS"/>
</dbReference>
<dbReference type="OrthoDB" id="7806498at2"/>
<gene>
    <name evidence="8" type="ORF">SAMN04488498_104357</name>
</gene>
<dbReference type="GO" id="GO:0008170">
    <property type="term" value="F:N-methyltransferase activity"/>
    <property type="evidence" value="ECO:0007669"/>
    <property type="project" value="InterPro"/>
</dbReference>
<name>A0A1I3YDB6_9HYPH</name>
<accession>A0A1I3YDB6</accession>
<dbReference type="AlphaFoldDB" id="A0A1I3YDB6"/>
<feature type="region of interest" description="Disordered" evidence="6">
    <location>
        <begin position="465"/>
        <end position="491"/>
    </location>
</feature>
<evidence type="ECO:0000259" key="7">
    <source>
        <dbReference type="Pfam" id="PF01555"/>
    </source>
</evidence>
<dbReference type="GO" id="GO:0009007">
    <property type="term" value="F:site-specific DNA-methyltransferase (adenine-specific) activity"/>
    <property type="evidence" value="ECO:0007669"/>
    <property type="project" value="UniProtKB-EC"/>
</dbReference>
<evidence type="ECO:0000256" key="6">
    <source>
        <dbReference type="SAM" id="MobiDB-lite"/>
    </source>
</evidence>
<dbReference type="RefSeq" id="WP_149760021.1">
    <property type="nucleotide sequence ID" value="NZ_BSPE01000007.1"/>
</dbReference>
<evidence type="ECO:0000313" key="8">
    <source>
        <dbReference type="EMBL" id="SFK29733.1"/>
    </source>
</evidence>